<keyword evidence="3" id="KW-1185">Reference proteome</keyword>
<evidence type="ECO:0000313" key="3">
    <source>
        <dbReference type="Proteomes" id="UP000294894"/>
    </source>
</evidence>
<dbReference type="EMBL" id="CP038267">
    <property type="protein sequence ID" value="QBR92661.1"/>
    <property type="molecule type" value="Genomic_DNA"/>
</dbReference>
<organism evidence="2 3">
    <name type="scientific">Nocardioides euryhalodurans</name>
    <dbReference type="NCBI Taxonomy" id="2518370"/>
    <lineage>
        <taxon>Bacteria</taxon>
        <taxon>Bacillati</taxon>
        <taxon>Actinomycetota</taxon>
        <taxon>Actinomycetes</taxon>
        <taxon>Propionibacteriales</taxon>
        <taxon>Nocardioidaceae</taxon>
        <taxon>Nocardioides</taxon>
    </lineage>
</organism>
<dbReference type="SUPFAM" id="SSF140453">
    <property type="entry name" value="EsxAB dimer-like"/>
    <property type="match status" value="1"/>
</dbReference>
<dbReference type="Pfam" id="PF06013">
    <property type="entry name" value="WXG100"/>
    <property type="match status" value="1"/>
</dbReference>
<dbReference type="OrthoDB" id="3253863at2"/>
<dbReference type="InterPro" id="IPR036689">
    <property type="entry name" value="ESAT-6-like_sf"/>
</dbReference>
<gene>
    <name evidence="2" type="ORF">EXE57_10515</name>
</gene>
<dbReference type="InterPro" id="IPR010310">
    <property type="entry name" value="T7SS_ESAT-6-like"/>
</dbReference>
<dbReference type="Proteomes" id="UP000294894">
    <property type="component" value="Chromosome"/>
</dbReference>
<evidence type="ECO:0000313" key="2">
    <source>
        <dbReference type="EMBL" id="QBR92661.1"/>
    </source>
</evidence>
<comment type="similarity">
    <text evidence="1">Belongs to the WXG100 family.</text>
</comment>
<sequence>MMAHEMGMGAGTLGRAAELTAAAREELDRMSAELDAEIVQLRGRWEGAGGRAFFVLQDAWNDRQRRIVAALDGFSSSLRSTERDVLATDEAQAATYHHDLSRLG</sequence>
<reference evidence="2 3" key="1">
    <citation type="submission" date="2019-03" db="EMBL/GenBank/DDBJ databases">
        <title>Three New Species of Nocardioides, Nocardioides euryhalodurans sp. nov., Nocardioides seonyuensis sp. nov. and Nocardioides eburneoflavus sp. nov., Iolated from Soil.</title>
        <authorList>
            <person name="Roh S.G."/>
            <person name="Lee C."/>
            <person name="Kim M.-K."/>
            <person name="Kim S.B."/>
        </authorList>
    </citation>
    <scope>NUCLEOTIDE SEQUENCE [LARGE SCALE GENOMIC DNA]</scope>
    <source>
        <strain evidence="2 3">MMS17-SY117</strain>
    </source>
</reference>
<accession>A0A4P7GLR5</accession>
<evidence type="ECO:0000256" key="1">
    <source>
        <dbReference type="RuleBase" id="RU362001"/>
    </source>
</evidence>
<name>A0A4P7GLR5_9ACTN</name>
<dbReference type="KEGG" id="noy:EXE57_10515"/>
<dbReference type="NCBIfam" id="TIGR03930">
    <property type="entry name" value="WXG100_ESAT6"/>
    <property type="match status" value="1"/>
</dbReference>
<proteinExistence type="inferred from homology"/>
<dbReference type="Gene3D" id="1.10.287.1060">
    <property type="entry name" value="ESAT-6-like"/>
    <property type="match status" value="1"/>
</dbReference>
<dbReference type="AlphaFoldDB" id="A0A4P7GLR5"/>
<protein>
    <recommendedName>
        <fullName evidence="1">ESAT-6-like protein</fullName>
    </recommendedName>
</protein>